<feature type="transmembrane region" description="Helical" evidence="1">
    <location>
        <begin position="7"/>
        <end position="25"/>
    </location>
</feature>
<dbReference type="InterPro" id="IPR006342">
    <property type="entry name" value="FkbM_mtfrase"/>
</dbReference>
<comment type="caution">
    <text evidence="3">The sequence shown here is derived from an EMBL/GenBank/DDBJ whole genome shotgun (WGS) entry which is preliminary data.</text>
</comment>
<dbReference type="GO" id="GO:0005789">
    <property type="term" value="C:endoplasmic reticulum membrane"/>
    <property type="evidence" value="ECO:0007669"/>
    <property type="project" value="TreeGrafter"/>
</dbReference>
<dbReference type="PANTHER" id="PTHR34009:SF2">
    <property type="entry name" value="PROTEIN STAR"/>
    <property type="match status" value="1"/>
</dbReference>
<dbReference type="Gene3D" id="3.40.50.150">
    <property type="entry name" value="Vaccinia Virus protein VP39"/>
    <property type="match status" value="1"/>
</dbReference>
<organism evidence="3 4">
    <name type="scientific">Petrolisthes manimaculis</name>
    <dbReference type="NCBI Taxonomy" id="1843537"/>
    <lineage>
        <taxon>Eukaryota</taxon>
        <taxon>Metazoa</taxon>
        <taxon>Ecdysozoa</taxon>
        <taxon>Arthropoda</taxon>
        <taxon>Crustacea</taxon>
        <taxon>Multicrustacea</taxon>
        <taxon>Malacostraca</taxon>
        <taxon>Eumalacostraca</taxon>
        <taxon>Eucarida</taxon>
        <taxon>Decapoda</taxon>
        <taxon>Pleocyemata</taxon>
        <taxon>Anomura</taxon>
        <taxon>Galatheoidea</taxon>
        <taxon>Porcellanidae</taxon>
        <taxon>Petrolisthes</taxon>
    </lineage>
</organism>
<dbReference type="GO" id="GO:0006888">
    <property type="term" value="P:endoplasmic reticulum to Golgi vesicle-mediated transport"/>
    <property type="evidence" value="ECO:0007669"/>
    <property type="project" value="TreeGrafter"/>
</dbReference>
<dbReference type="GO" id="GO:0031902">
    <property type="term" value="C:late endosome membrane"/>
    <property type="evidence" value="ECO:0007669"/>
    <property type="project" value="TreeGrafter"/>
</dbReference>
<dbReference type="Pfam" id="PF05050">
    <property type="entry name" value="Methyltransf_21"/>
    <property type="match status" value="1"/>
</dbReference>
<dbReference type="AlphaFoldDB" id="A0AAE1P1G5"/>
<accession>A0AAE1P1G5</accession>
<dbReference type="InterPro" id="IPR053202">
    <property type="entry name" value="EGF_Rcpt_Signaling_Reg"/>
</dbReference>
<keyword evidence="1" id="KW-1133">Transmembrane helix</keyword>
<dbReference type="SUPFAM" id="SSF53335">
    <property type="entry name" value="S-adenosyl-L-methionine-dependent methyltransferases"/>
    <property type="match status" value="1"/>
</dbReference>
<dbReference type="PANTHER" id="PTHR34009">
    <property type="entry name" value="PROTEIN STAR"/>
    <property type="match status" value="1"/>
</dbReference>
<gene>
    <name evidence="3" type="ORF">Pmani_028060</name>
</gene>
<dbReference type="GO" id="GO:0005886">
    <property type="term" value="C:plasma membrane"/>
    <property type="evidence" value="ECO:0007669"/>
    <property type="project" value="TreeGrafter"/>
</dbReference>
<sequence>MARARQLVYLGVVLLMVVFVVAFTSESFSLNTLLRPVPHSPRIGKLYTEDFNSPSVKASDPVVLKSIREQYLVPPSKLPYNLSEPEEENPSMGQAQRIDFILQGKENGFYVECGALDGEARSNTLFFERKRGWKGLLIEADPKNFNQMLSKHRKAYMSQSCLAPTTHPTMVFFQQHENQGHIVGGKQSFPSNGEGAGGVVEVQCFPLISYLAALEVKTVDYFSLDIEGAEFSVLKTIPWDEVDIKTLSVEFIHDPEGKDAIQKYMIISFFPCFHMLNDIKFLRKSHCRMRECKNEFAV</sequence>
<feature type="domain" description="Methyltransferase FkbM" evidence="2">
    <location>
        <begin position="112"/>
        <end position="258"/>
    </location>
</feature>
<evidence type="ECO:0000313" key="4">
    <source>
        <dbReference type="Proteomes" id="UP001292094"/>
    </source>
</evidence>
<keyword evidence="1" id="KW-0812">Transmembrane</keyword>
<protein>
    <recommendedName>
        <fullName evidence="2">Methyltransferase FkbM domain-containing protein</fullName>
    </recommendedName>
</protein>
<evidence type="ECO:0000259" key="2">
    <source>
        <dbReference type="Pfam" id="PF05050"/>
    </source>
</evidence>
<dbReference type="GO" id="GO:0016197">
    <property type="term" value="P:endosomal transport"/>
    <property type="evidence" value="ECO:0007669"/>
    <property type="project" value="TreeGrafter"/>
</dbReference>
<dbReference type="EMBL" id="JAWZYT010003189">
    <property type="protein sequence ID" value="KAK4299678.1"/>
    <property type="molecule type" value="Genomic_DNA"/>
</dbReference>
<dbReference type="InterPro" id="IPR029063">
    <property type="entry name" value="SAM-dependent_MTases_sf"/>
</dbReference>
<dbReference type="GO" id="GO:0005794">
    <property type="term" value="C:Golgi apparatus"/>
    <property type="evidence" value="ECO:0007669"/>
    <property type="project" value="TreeGrafter"/>
</dbReference>
<evidence type="ECO:0000256" key="1">
    <source>
        <dbReference type="SAM" id="Phobius"/>
    </source>
</evidence>
<keyword evidence="4" id="KW-1185">Reference proteome</keyword>
<reference evidence="3" key="1">
    <citation type="submission" date="2023-11" db="EMBL/GenBank/DDBJ databases">
        <title>Genome assemblies of two species of porcelain crab, Petrolisthes cinctipes and Petrolisthes manimaculis (Anomura: Porcellanidae).</title>
        <authorList>
            <person name="Angst P."/>
        </authorList>
    </citation>
    <scope>NUCLEOTIDE SEQUENCE</scope>
    <source>
        <strain evidence="3">PB745_02</strain>
        <tissue evidence="3">Gill</tissue>
    </source>
</reference>
<name>A0AAE1P1G5_9EUCA</name>
<keyword evidence="1" id="KW-0472">Membrane</keyword>
<proteinExistence type="predicted"/>
<evidence type="ECO:0000313" key="3">
    <source>
        <dbReference type="EMBL" id="KAK4299678.1"/>
    </source>
</evidence>
<dbReference type="Proteomes" id="UP001292094">
    <property type="component" value="Unassembled WGS sequence"/>
</dbReference>